<name>A0ABT1XE62_9BURK</name>
<sequence>MSNAQFLNLPRHHAPLQILQVFNNGQPSGWLGKSMDGFWFHYGNNNPYQNWVSVLMPPCINFYQQTELFQVFAQHLPSKSQQETTQQQYPEIELGALDFLYLFDESHLGSISFANPDNPVVRPLNMVAPAALANVHFNDLLKQHVQCSMPGATNNAAILISTHPRQRFADTLVYAKNAWATVQLLKNFKEELDPSNRLHALRWATNSKPMAQLTYCQRPDLDLYQQRLLGLEHVSSLLNMSSSAFQHFILGNRLIPVLQEIARTYCKNFSLETKVISALSPLLRTGKITPFLVYATNQNNLKTTLPTVFGLEYLLV</sequence>
<gene>
    <name evidence="1" type="ORF">NSP04_00895</name>
</gene>
<keyword evidence="2" id="KW-1185">Reference proteome</keyword>
<accession>A0ABT1XE62</accession>
<dbReference type="EMBL" id="JANKHG010000001">
    <property type="protein sequence ID" value="MCR2745201.1"/>
    <property type="molecule type" value="Genomic_DNA"/>
</dbReference>
<dbReference type="RefSeq" id="WP_257510452.1">
    <property type="nucleotide sequence ID" value="NZ_JANKHG010000001.1"/>
</dbReference>
<dbReference type="Proteomes" id="UP001165267">
    <property type="component" value="Unassembled WGS sequence"/>
</dbReference>
<evidence type="ECO:0000313" key="1">
    <source>
        <dbReference type="EMBL" id="MCR2745201.1"/>
    </source>
</evidence>
<protein>
    <submittedName>
        <fullName evidence="1">Uncharacterized protein</fullName>
    </submittedName>
</protein>
<proteinExistence type="predicted"/>
<organism evidence="1 2">
    <name type="scientific">Limnobacter parvus</name>
    <dbReference type="NCBI Taxonomy" id="2939690"/>
    <lineage>
        <taxon>Bacteria</taxon>
        <taxon>Pseudomonadati</taxon>
        <taxon>Pseudomonadota</taxon>
        <taxon>Betaproteobacteria</taxon>
        <taxon>Burkholderiales</taxon>
        <taxon>Burkholderiaceae</taxon>
        <taxon>Limnobacter</taxon>
    </lineage>
</organism>
<evidence type="ECO:0000313" key="2">
    <source>
        <dbReference type="Proteomes" id="UP001165267"/>
    </source>
</evidence>
<comment type="caution">
    <text evidence="1">The sequence shown here is derived from an EMBL/GenBank/DDBJ whole genome shotgun (WGS) entry which is preliminary data.</text>
</comment>
<reference evidence="1" key="1">
    <citation type="submission" date="2022-07" db="EMBL/GenBank/DDBJ databases">
        <authorList>
            <person name="Xamxidin M."/>
        </authorList>
    </citation>
    <scope>NUCLEOTIDE SEQUENCE</scope>
    <source>
        <strain evidence="1">YS8-69</strain>
    </source>
</reference>